<dbReference type="Proteomes" id="UP000307507">
    <property type="component" value="Unassembled WGS sequence"/>
</dbReference>
<comment type="caution">
    <text evidence="2">The sequence shown here is derived from an EMBL/GenBank/DDBJ whole genome shotgun (WGS) entry which is preliminary data.</text>
</comment>
<sequence>MKKKLALFNLSLMLAVLFAILFQSAHSFEHLAAEFTHEHCHHKYDISKTEFTHAHHDFDHCFACEFTFSSYLPTEFFSFTFTNTSKTLTKHITKTEKPIVFSGSFFSLRAPPVFA</sequence>
<reference evidence="2 3" key="1">
    <citation type="submission" date="2019-04" db="EMBL/GenBank/DDBJ databases">
        <title>Flavobacterium sp. nov. isolated from construction timber.</title>
        <authorList>
            <person name="Lin S.-Y."/>
            <person name="Chang C.-T."/>
            <person name="Young C.-C."/>
        </authorList>
    </citation>
    <scope>NUCLEOTIDE SEQUENCE [LARGE SCALE GENOMIC DNA]</scope>
    <source>
        <strain evidence="2 3">CC-CTC003</strain>
    </source>
</reference>
<gene>
    <name evidence="2" type="ORF">E6C50_11710</name>
</gene>
<keyword evidence="1" id="KW-0732">Signal</keyword>
<protein>
    <recommendedName>
        <fullName evidence="4">Cobalt transporter</fullName>
    </recommendedName>
</protein>
<dbReference type="AlphaFoldDB" id="A0A4S3ZUG6"/>
<proteinExistence type="predicted"/>
<name>A0A4S3ZUG6_9FLAO</name>
<accession>A0A4S3ZUG6</accession>
<feature type="signal peptide" evidence="1">
    <location>
        <begin position="1"/>
        <end position="27"/>
    </location>
</feature>
<evidence type="ECO:0008006" key="4">
    <source>
        <dbReference type="Google" id="ProtNLM"/>
    </source>
</evidence>
<keyword evidence="3" id="KW-1185">Reference proteome</keyword>
<dbReference type="RefSeq" id="WP_136403419.1">
    <property type="nucleotide sequence ID" value="NZ_SSNZ01000005.1"/>
</dbReference>
<evidence type="ECO:0000313" key="2">
    <source>
        <dbReference type="EMBL" id="THF49411.1"/>
    </source>
</evidence>
<dbReference type="EMBL" id="SSNZ01000005">
    <property type="protein sequence ID" value="THF49411.1"/>
    <property type="molecule type" value="Genomic_DNA"/>
</dbReference>
<feature type="chain" id="PRO_5020326250" description="Cobalt transporter" evidence="1">
    <location>
        <begin position="28"/>
        <end position="115"/>
    </location>
</feature>
<organism evidence="2 3">
    <name type="scientific">Flavobacterium supellecticarium</name>
    <dbReference type="NCBI Taxonomy" id="2565924"/>
    <lineage>
        <taxon>Bacteria</taxon>
        <taxon>Pseudomonadati</taxon>
        <taxon>Bacteroidota</taxon>
        <taxon>Flavobacteriia</taxon>
        <taxon>Flavobacteriales</taxon>
        <taxon>Flavobacteriaceae</taxon>
        <taxon>Flavobacterium</taxon>
    </lineage>
</organism>
<evidence type="ECO:0000256" key="1">
    <source>
        <dbReference type="SAM" id="SignalP"/>
    </source>
</evidence>
<dbReference type="OrthoDB" id="1445232at2"/>
<evidence type="ECO:0000313" key="3">
    <source>
        <dbReference type="Proteomes" id="UP000307507"/>
    </source>
</evidence>